<dbReference type="InterPro" id="IPR031602">
    <property type="entry name" value="CIPC"/>
</dbReference>
<dbReference type="GO" id="GO:0005634">
    <property type="term" value="C:nucleus"/>
    <property type="evidence" value="ECO:0007669"/>
    <property type="project" value="TreeGrafter"/>
</dbReference>
<keyword evidence="1" id="KW-0175">Coiled coil</keyword>
<gene>
    <name evidence="3" type="ORF">FSP39_006626</name>
</gene>
<dbReference type="GO" id="GO:0045892">
    <property type="term" value="P:negative regulation of DNA-templated transcription"/>
    <property type="evidence" value="ECO:0007669"/>
    <property type="project" value="InterPro"/>
</dbReference>
<protein>
    <submittedName>
        <fullName evidence="3">Uncharacterized protein</fullName>
    </submittedName>
</protein>
<feature type="region of interest" description="Disordered" evidence="2">
    <location>
        <begin position="226"/>
        <end position="248"/>
    </location>
</feature>
<accession>A0AA88XVN0</accession>
<dbReference type="Proteomes" id="UP001186944">
    <property type="component" value="Unassembled WGS sequence"/>
</dbReference>
<evidence type="ECO:0000256" key="2">
    <source>
        <dbReference type="SAM" id="MobiDB-lite"/>
    </source>
</evidence>
<reference evidence="3" key="1">
    <citation type="submission" date="2019-08" db="EMBL/GenBank/DDBJ databases">
        <title>The improved chromosome-level genome for the pearl oyster Pinctada fucata martensii using PacBio sequencing and Hi-C.</title>
        <authorList>
            <person name="Zheng Z."/>
        </authorList>
    </citation>
    <scope>NUCLEOTIDE SEQUENCE</scope>
    <source>
        <strain evidence="3">ZZ-2019</strain>
        <tissue evidence="3">Adductor muscle</tissue>
    </source>
</reference>
<dbReference type="PANTHER" id="PTHR34648:SF1">
    <property type="entry name" value="CLOCK-INTERACTING PACEMAKER"/>
    <property type="match status" value="1"/>
</dbReference>
<feature type="region of interest" description="Disordered" evidence="2">
    <location>
        <begin position="73"/>
        <end position="173"/>
    </location>
</feature>
<proteinExistence type="predicted"/>
<evidence type="ECO:0000313" key="4">
    <source>
        <dbReference type="Proteomes" id="UP001186944"/>
    </source>
</evidence>
<dbReference type="EMBL" id="VSWD01000009">
    <property type="protein sequence ID" value="KAK3092728.1"/>
    <property type="molecule type" value="Genomic_DNA"/>
</dbReference>
<feature type="coiled-coil region" evidence="1">
    <location>
        <begin position="190"/>
        <end position="217"/>
    </location>
</feature>
<comment type="caution">
    <text evidence="3">The sequence shown here is derived from an EMBL/GenBank/DDBJ whole genome shotgun (WGS) entry which is preliminary data.</text>
</comment>
<dbReference type="GO" id="GO:0042754">
    <property type="term" value="P:negative regulation of circadian rhythm"/>
    <property type="evidence" value="ECO:0007669"/>
    <property type="project" value="InterPro"/>
</dbReference>
<dbReference type="AlphaFoldDB" id="A0AA88XVN0"/>
<keyword evidence="4" id="KW-1185">Reference proteome</keyword>
<dbReference type="Pfam" id="PF15800">
    <property type="entry name" value="CiPC"/>
    <property type="match status" value="1"/>
</dbReference>
<evidence type="ECO:0000256" key="1">
    <source>
        <dbReference type="SAM" id="Coils"/>
    </source>
</evidence>
<evidence type="ECO:0000313" key="3">
    <source>
        <dbReference type="EMBL" id="KAK3092728.1"/>
    </source>
</evidence>
<dbReference type="PANTHER" id="PTHR34648">
    <property type="entry name" value="CLOCK-INTERACTING PACEMAKER"/>
    <property type="match status" value="1"/>
</dbReference>
<name>A0AA88XVN0_PINIB</name>
<organism evidence="3 4">
    <name type="scientific">Pinctada imbricata</name>
    <name type="common">Atlantic pearl-oyster</name>
    <name type="synonym">Pinctada martensii</name>
    <dbReference type="NCBI Taxonomy" id="66713"/>
    <lineage>
        <taxon>Eukaryota</taxon>
        <taxon>Metazoa</taxon>
        <taxon>Spiralia</taxon>
        <taxon>Lophotrochozoa</taxon>
        <taxon>Mollusca</taxon>
        <taxon>Bivalvia</taxon>
        <taxon>Autobranchia</taxon>
        <taxon>Pteriomorphia</taxon>
        <taxon>Pterioida</taxon>
        <taxon>Pterioidea</taxon>
        <taxon>Pteriidae</taxon>
        <taxon>Pinctada</taxon>
    </lineage>
</organism>
<sequence>MEQPVDSPGLDNDSFLNALREEDFLNNLCQKSFTDNGKFSRDLSSDTSSDAVIPQTKNFCAKVPQEKCESIIDIQSRHSSSRQPSVEMDSKSDQKVPYISKDLLTANKRGSQSVKTERRTSSTKGSESQGSVNDIDSDGSLTSQRTDALSDSIGKRSLSSDTKSDVKKKRYNKTHDALQGSGLLGITMKTADLIKQNRKLQHQLDELKKQAALLLEDVLRNPENKQYKEALQTGNKTNEDAKYNSIKQ</sequence>
<feature type="compositionally biased region" description="Polar residues" evidence="2">
    <location>
        <begin position="122"/>
        <end position="149"/>
    </location>
</feature>